<dbReference type="Proteomes" id="UP000319502">
    <property type="component" value="Unassembled WGS sequence"/>
</dbReference>
<protein>
    <submittedName>
        <fullName evidence="1">Uncharacterized protein</fullName>
    </submittedName>
</protein>
<dbReference type="EMBL" id="VMNK01000015">
    <property type="protein sequence ID" value="TVO53456.1"/>
    <property type="molecule type" value="Genomic_DNA"/>
</dbReference>
<sequence>MPSEAADFFAWTVKPTVSEFLVNPRDIRRGRLAAIVLNHMADYLALEGYVGHERNEMDSRVKAVREKLTARCPDFSLIRDIADVTKHAKLSAPKKGPLRDLSSSQQITRSPGIFQAPFGEGVFAEAVIVFATLNDGTVKPLEPAIHSVMAALEEQLAGVAS</sequence>
<evidence type="ECO:0000313" key="1">
    <source>
        <dbReference type="EMBL" id="TVO53456.1"/>
    </source>
</evidence>
<dbReference type="OrthoDB" id="7359236at2"/>
<evidence type="ECO:0000313" key="2">
    <source>
        <dbReference type="Proteomes" id="UP000319502"/>
    </source>
</evidence>
<gene>
    <name evidence="1" type="ORF">FHP91_16940</name>
</gene>
<comment type="caution">
    <text evidence="1">The sequence shown here is derived from an EMBL/GenBank/DDBJ whole genome shotgun (WGS) entry which is preliminary data.</text>
</comment>
<dbReference type="AlphaFoldDB" id="A0A557QKM3"/>
<accession>A0A557QKM3</accession>
<name>A0A557QKM3_9RHOO</name>
<proteinExistence type="predicted"/>
<organism evidence="1 2">
    <name type="scientific">Denitromonas halophila</name>
    <dbReference type="NCBI Taxonomy" id="1629404"/>
    <lineage>
        <taxon>Bacteria</taxon>
        <taxon>Pseudomonadati</taxon>
        <taxon>Pseudomonadota</taxon>
        <taxon>Betaproteobacteria</taxon>
        <taxon>Rhodocyclales</taxon>
        <taxon>Zoogloeaceae</taxon>
        <taxon>Denitromonas</taxon>
    </lineage>
</organism>
<dbReference type="RefSeq" id="WP_144310684.1">
    <property type="nucleotide sequence ID" value="NZ_VMNK01000015.1"/>
</dbReference>
<keyword evidence="2" id="KW-1185">Reference proteome</keyword>
<reference evidence="1 2" key="1">
    <citation type="submission" date="2019-07" db="EMBL/GenBank/DDBJ databases">
        <title>The pathways for chlorine oxyanion respiration interact through the shared metabolite chlorate.</title>
        <authorList>
            <person name="Barnum T.P."/>
            <person name="Cheng Y."/>
            <person name="Hill K.A."/>
            <person name="Lucas L.N."/>
            <person name="Carlson H.K."/>
            <person name="Coates J.D."/>
        </authorList>
    </citation>
    <scope>NUCLEOTIDE SEQUENCE [LARGE SCALE GENOMIC DNA]</scope>
    <source>
        <strain evidence="1 2">SFB-3</strain>
    </source>
</reference>